<dbReference type="InterPro" id="IPR000863">
    <property type="entry name" value="Sulfotransferase_dom"/>
</dbReference>
<sequence length="297" mass="33116">MSELQSKPIRPLYFVASYPRSGSNWVRSGIFLMIALSQPNPPKRIDMRNIDNIIPLDSAGRLYAEVTGKDHKALAEEEVAAARPMVHEMLARNPKGFPVVKTHAVRGTFYGHPTFNTKVSAGGTYIVRNPLDVAAALVESTGAQPLKIIEAMMTVDRRVRSRPEFVSEPQGSWSQNVASWTAKRQPAVNVIRFEDLHKDSAKEFKRLAAHMRIPADEKAITTAVGLLAETQKTRGRKTEARDYRELLQPAHARAIIEAHGVQMDSHGFLTKRVLEYANIDREAALMLAQKYAPKIAN</sequence>
<dbReference type="STRING" id="440168.SAMN04487974_105170"/>
<dbReference type="Gene3D" id="3.40.50.300">
    <property type="entry name" value="P-loop containing nucleotide triphosphate hydrolases"/>
    <property type="match status" value="1"/>
</dbReference>
<evidence type="ECO:0000256" key="2">
    <source>
        <dbReference type="ARBA" id="ARBA00022679"/>
    </source>
</evidence>
<evidence type="ECO:0000256" key="1">
    <source>
        <dbReference type="ARBA" id="ARBA00005771"/>
    </source>
</evidence>
<evidence type="ECO:0000313" key="5">
    <source>
        <dbReference type="Proteomes" id="UP000199495"/>
    </source>
</evidence>
<evidence type="ECO:0000313" key="4">
    <source>
        <dbReference type="EMBL" id="SDG66139.1"/>
    </source>
</evidence>
<dbReference type="GO" id="GO:0008146">
    <property type="term" value="F:sulfotransferase activity"/>
    <property type="evidence" value="ECO:0007669"/>
    <property type="project" value="InterPro"/>
</dbReference>
<organism evidence="4 5">
    <name type="scientific">Pelagibacterium luteolum</name>
    <dbReference type="NCBI Taxonomy" id="440168"/>
    <lineage>
        <taxon>Bacteria</taxon>
        <taxon>Pseudomonadati</taxon>
        <taxon>Pseudomonadota</taxon>
        <taxon>Alphaproteobacteria</taxon>
        <taxon>Hyphomicrobiales</taxon>
        <taxon>Devosiaceae</taxon>
        <taxon>Pelagibacterium</taxon>
    </lineage>
</organism>
<proteinExistence type="inferred from homology"/>
<dbReference type="Proteomes" id="UP000199495">
    <property type="component" value="Unassembled WGS sequence"/>
</dbReference>
<dbReference type="InterPro" id="IPR027417">
    <property type="entry name" value="P-loop_NTPase"/>
</dbReference>
<comment type="similarity">
    <text evidence="1">Belongs to the sulfotransferase 1 family.</text>
</comment>
<name>A0A1G7W348_9HYPH</name>
<reference evidence="4 5" key="1">
    <citation type="submission" date="2016-10" db="EMBL/GenBank/DDBJ databases">
        <authorList>
            <person name="de Groot N.N."/>
        </authorList>
    </citation>
    <scope>NUCLEOTIDE SEQUENCE [LARGE SCALE GENOMIC DNA]</scope>
    <source>
        <strain evidence="4 5">CGMCC 1.10267</strain>
    </source>
</reference>
<evidence type="ECO:0000259" key="3">
    <source>
        <dbReference type="Pfam" id="PF00685"/>
    </source>
</evidence>
<keyword evidence="2 4" id="KW-0808">Transferase</keyword>
<dbReference type="AlphaFoldDB" id="A0A1G7W348"/>
<dbReference type="SUPFAM" id="SSF52540">
    <property type="entry name" value="P-loop containing nucleoside triphosphate hydrolases"/>
    <property type="match status" value="1"/>
</dbReference>
<dbReference type="PANTHER" id="PTHR11783">
    <property type="entry name" value="SULFOTRANSFERASE SULT"/>
    <property type="match status" value="1"/>
</dbReference>
<gene>
    <name evidence="4" type="ORF">SAMN04487974_105170</name>
</gene>
<protein>
    <submittedName>
        <fullName evidence="4">Sulfotransferase domain-containing protein</fullName>
    </submittedName>
</protein>
<dbReference type="EMBL" id="FNCS01000005">
    <property type="protein sequence ID" value="SDG66139.1"/>
    <property type="molecule type" value="Genomic_DNA"/>
</dbReference>
<keyword evidence="5" id="KW-1185">Reference proteome</keyword>
<feature type="domain" description="Sulfotransferase" evidence="3">
    <location>
        <begin position="14"/>
        <end position="225"/>
    </location>
</feature>
<dbReference type="Pfam" id="PF00685">
    <property type="entry name" value="Sulfotransfer_1"/>
    <property type="match status" value="1"/>
</dbReference>
<accession>A0A1G7W348</accession>
<dbReference type="RefSeq" id="WP_176762613.1">
    <property type="nucleotide sequence ID" value="NZ_FNCS01000005.1"/>
</dbReference>